<evidence type="ECO:0000259" key="4">
    <source>
        <dbReference type="Pfam" id="PF10531"/>
    </source>
</evidence>
<comment type="caution">
    <text evidence="5">The sequence shown here is derived from an EMBL/GenBank/DDBJ whole genome shotgun (WGS) entry which is preliminary data.</text>
</comment>
<dbReference type="PANTHER" id="PTHR33619">
    <property type="entry name" value="POLYSACCHARIDE EXPORT PROTEIN GFCE-RELATED"/>
    <property type="match status" value="1"/>
</dbReference>
<dbReference type="Pfam" id="PF10531">
    <property type="entry name" value="SLBB"/>
    <property type="match status" value="1"/>
</dbReference>
<dbReference type="GO" id="GO:0015159">
    <property type="term" value="F:polysaccharide transmembrane transporter activity"/>
    <property type="evidence" value="ECO:0007669"/>
    <property type="project" value="InterPro"/>
</dbReference>
<dbReference type="EMBL" id="BMDX01000001">
    <property type="protein sequence ID" value="GGA64575.1"/>
    <property type="molecule type" value="Genomic_DNA"/>
</dbReference>
<sequence length="177" mass="19430">MDTRWLFSLIASSWLLLSTATAADTAASYQLGPGDTFRIQVYGEDDLSMDVMLHNSGKFDYPYLGELDARGQTTAQLQALLTEQLRGDYLVNPKVMVSIVTFRQIYVNGEVNKPGGYPYQPGLTIDKAVALAGGFTERAAKENIMLNPDEGNNQVTQVTPKQSISPGDIIVVKQSFF</sequence>
<organism evidence="5 6">
    <name type="scientific">Neiella marina</name>
    <dbReference type="NCBI Taxonomy" id="508461"/>
    <lineage>
        <taxon>Bacteria</taxon>
        <taxon>Pseudomonadati</taxon>
        <taxon>Pseudomonadota</taxon>
        <taxon>Gammaproteobacteria</taxon>
        <taxon>Alteromonadales</taxon>
        <taxon>Echinimonadaceae</taxon>
        <taxon>Neiella</taxon>
    </lineage>
</organism>
<keyword evidence="6" id="KW-1185">Reference proteome</keyword>
<gene>
    <name evidence="5" type="ORF">GCM10011369_02430</name>
</gene>
<evidence type="ECO:0000256" key="2">
    <source>
        <dbReference type="SAM" id="SignalP"/>
    </source>
</evidence>
<evidence type="ECO:0000313" key="5">
    <source>
        <dbReference type="EMBL" id="GGA64575.1"/>
    </source>
</evidence>
<dbReference type="OrthoDB" id="9808948at2"/>
<dbReference type="RefSeq" id="WP_087504246.1">
    <property type="nucleotide sequence ID" value="NZ_BMDX01000001.1"/>
</dbReference>
<evidence type="ECO:0000256" key="1">
    <source>
        <dbReference type="ARBA" id="ARBA00022729"/>
    </source>
</evidence>
<dbReference type="InterPro" id="IPR019554">
    <property type="entry name" value="Soluble_ligand-bd"/>
</dbReference>
<dbReference type="PANTHER" id="PTHR33619:SF3">
    <property type="entry name" value="POLYSACCHARIDE EXPORT PROTEIN GFCE-RELATED"/>
    <property type="match status" value="1"/>
</dbReference>
<evidence type="ECO:0000313" key="6">
    <source>
        <dbReference type="Proteomes" id="UP000619743"/>
    </source>
</evidence>
<protein>
    <submittedName>
        <fullName evidence="5">Capsular polysaccharide biosynthesis protein</fullName>
    </submittedName>
</protein>
<reference evidence="6" key="1">
    <citation type="journal article" date="2019" name="Int. J. Syst. Evol. Microbiol.">
        <title>The Global Catalogue of Microorganisms (GCM) 10K type strain sequencing project: providing services to taxonomists for standard genome sequencing and annotation.</title>
        <authorList>
            <consortium name="The Broad Institute Genomics Platform"/>
            <consortium name="The Broad Institute Genome Sequencing Center for Infectious Disease"/>
            <person name="Wu L."/>
            <person name="Ma J."/>
        </authorList>
    </citation>
    <scope>NUCLEOTIDE SEQUENCE [LARGE SCALE GENOMIC DNA]</scope>
    <source>
        <strain evidence="6">CGMCC 1.10130</strain>
    </source>
</reference>
<feature type="domain" description="Polysaccharide export protein N-terminal" evidence="3">
    <location>
        <begin position="25"/>
        <end position="99"/>
    </location>
</feature>
<name>A0A8J2XMF6_9GAMM</name>
<feature type="signal peptide" evidence="2">
    <location>
        <begin position="1"/>
        <end position="22"/>
    </location>
</feature>
<feature type="domain" description="Soluble ligand binding" evidence="4">
    <location>
        <begin position="105"/>
        <end position="149"/>
    </location>
</feature>
<dbReference type="AlphaFoldDB" id="A0A8J2XMF6"/>
<dbReference type="Gene3D" id="3.30.1950.10">
    <property type="entry name" value="wza like domain"/>
    <property type="match status" value="1"/>
</dbReference>
<dbReference type="Gene3D" id="3.10.560.10">
    <property type="entry name" value="Outer membrane lipoprotein wza domain like"/>
    <property type="match status" value="1"/>
</dbReference>
<accession>A0A8J2XMF6</accession>
<dbReference type="Pfam" id="PF02563">
    <property type="entry name" value="Poly_export"/>
    <property type="match status" value="1"/>
</dbReference>
<feature type="chain" id="PRO_5035187063" evidence="2">
    <location>
        <begin position="23"/>
        <end position="177"/>
    </location>
</feature>
<dbReference type="Proteomes" id="UP000619743">
    <property type="component" value="Unassembled WGS sequence"/>
</dbReference>
<keyword evidence="1 2" id="KW-0732">Signal</keyword>
<evidence type="ECO:0000259" key="3">
    <source>
        <dbReference type="Pfam" id="PF02563"/>
    </source>
</evidence>
<proteinExistence type="predicted"/>
<dbReference type="InterPro" id="IPR049712">
    <property type="entry name" value="Poly_export"/>
</dbReference>
<dbReference type="InterPro" id="IPR003715">
    <property type="entry name" value="Poly_export_N"/>
</dbReference>